<evidence type="ECO:0000313" key="3">
    <source>
        <dbReference type="Proteomes" id="UP000460272"/>
    </source>
</evidence>
<dbReference type="InterPro" id="IPR009097">
    <property type="entry name" value="Cyclic_Pdiesterase"/>
</dbReference>
<proteinExistence type="predicted"/>
<comment type="caution">
    <text evidence="2">The sequence shown here is derived from an EMBL/GenBank/DDBJ whole genome shotgun (WGS) entry which is preliminary data.</text>
</comment>
<feature type="region of interest" description="Disordered" evidence="1">
    <location>
        <begin position="1"/>
        <end position="25"/>
    </location>
</feature>
<keyword evidence="3" id="KW-1185">Reference proteome</keyword>
<evidence type="ECO:0000313" key="2">
    <source>
        <dbReference type="EMBL" id="TVZ00337.1"/>
    </source>
</evidence>
<protein>
    <submittedName>
        <fullName evidence="2">2'-5' RNA ligase family protein</fullName>
    </submittedName>
</protein>
<dbReference type="RefSeq" id="WP_145861065.1">
    <property type="nucleotide sequence ID" value="NZ_RPFW01000009.1"/>
</dbReference>
<accession>A0A6P2BNX0</accession>
<dbReference type="Pfam" id="PF13563">
    <property type="entry name" value="2_5_RNA_ligase2"/>
    <property type="match status" value="1"/>
</dbReference>
<dbReference type="OrthoDB" id="2082235at2"/>
<organism evidence="2 3">
    <name type="scientific">Trebonia kvetii</name>
    <dbReference type="NCBI Taxonomy" id="2480626"/>
    <lineage>
        <taxon>Bacteria</taxon>
        <taxon>Bacillati</taxon>
        <taxon>Actinomycetota</taxon>
        <taxon>Actinomycetes</taxon>
        <taxon>Streptosporangiales</taxon>
        <taxon>Treboniaceae</taxon>
        <taxon>Trebonia</taxon>
    </lineage>
</organism>
<dbReference type="GO" id="GO:0016874">
    <property type="term" value="F:ligase activity"/>
    <property type="evidence" value="ECO:0007669"/>
    <property type="project" value="UniProtKB-KW"/>
</dbReference>
<dbReference type="Proteomes" id="UP000460272">
    <property type="component" value="Unassembled WGS sequence"/>
</dbReference>
<reference evidence="2 3" key="1">
    <citation type="submission" date="2018-11" db="EMBL/GenBank/DDBJ databases">
        <title>Trebonia kvetii gen.nov., sp.nov., a novel acidophilic actinobacterium, and proposal of the new actinobacterial family Treboniaceae fam. nov.</title>
        <authorList>
            <person name="Rapoport D."/>
            <person name="Sagova-Mareckova M."/>
            <person name="Sedlacek I."/>
            <person name="Provaznik J."/>
            <person name="Kralova S."/>
            <person name="Pavlinic D."/>
            <person name="Benes V."/>
            <person name="Kopecky J."/>
        </authorList>
    </citation>
    <scope>NUCLEOTIDE SEQUENCE [LARGE SCALE GENOMIC DNA]</scope>
    <source>
        <strain evidence="2 3">15Tr583</strain>
    </source>
</reference>
<keyword evidence="2" id="KW-0436">Ligase</keyword>
<name>A0A6P2BNX0_9ACTN</name>
<dbReference type="AlphaFoldDB" id="A0A6P2BNX0"/>
<gene>
    <name evidence="2" type="ORF">EAS64_37490</name>
</gene>
<sequence>MPPATPDVPPGTVPQAAPVTGAGDWPRDWPAGWQSALLVAVPAAEPAVAGHRARLDTSARDGVPAHLTVLYPFLPPSGIDETVRGALAGLFSGVPAFGFTLDRVRWFGDEVVWLGPGEPERFSALTALAFAAFPSCPPYGGGYDEVIPHLTVGDRGGLAAMRAAAAAILPHLPIEATATEVTLMAGPPPGDPDSPPGQWRRLAAFPLG</sequence>
<dbReference type="SUPFAM" id="SSF55144">
    <property type="entry name" value="LigT-like"/>
    <property type="match status" value="1"/>
</dbReference>
<dbReference type="Gene3D" id="3.90.1140.10">
    <property type="entry name" value="Cyclic phosphodiesterase"/>
    <property type="match status" value="1"/>
</dbReference>
<feature type="compositionally biased region" description="Pro residues" evidence="1">
    <location>
        <begin position="1"/>
        <end position="12"/>
    </location>
</feature>
<evidence type="ECO:0000256" key="1">
    <source>
        <dbReference type="SAM" id="MobiDB-lite"/>
    </source>
</evidence>
<dbReference type="EMBL" id="RPFW01000009">
    <property type="protein sequence ID" value="TVZ00337.1"/>
    <property type="molecule type" value="Genomic_DNA"/>
</dbReference>